<keyword evidence="3 7" id="KW-1003">Cell membrane</keyword>
<dbReference type="InterPro" id="IPR001750">
    <property type="entry name" value="ND/Mrp_TM"/>
</dbReference>
<keyword evidence="5 7" id="KW-1133">Transmembrane helix</keyword>
<reference evidence="10 11" key="1">
    <citation type="submission" date="2024-05" db="EMBL/GenBank/DDBJ databases">
        <title>Genome sequencing of Marine Estuary Bacteria, Shewanella vesiculosa and S. baltica, and Pseudomonas syringae.</title>
        <authorList>
            <person name="Gurung A."/>
            <person name="Maclea K.S."/>
        </authorList>
    </citation>
    <scope>NUCLEOTIDE SEQUENCE [LARGE SCALE GENOMIC DNA]</scope>
    <source>
        <strain evidence="10 11">1A</strain>
    </source>
</reference>
<dbReference type="EMBL" id="JBDPZN010000005">
    <property type="protein sequence ID" value="MEO3683403.1"/>
    <property type="molecule type" value="Genomic_DNA"/>
</dbReference>
<evidence type="ECO:0000256" key="2">
    <source>
        <dbReference type="ARBA" id="ARBA00022448"/>
    </source>
</evidence>
<sequence>MNIALSSVFLLCIPITLLLASALSGRLSDRARFNNKSTWLIKLSGLIVVLYITALVVSFALPSLHADAQYISQSRLSLLMMGLVVFMSVILIAFSRNYMAGEPRSGTYWHWLLNILAAVSVVVISNHLLLFWLGWVSISLALHKLLTFYPERPRAALAAHKKFLLARTAETSLLAAIILLYQQHGSLLISDLLSHFNAVATNDNLQLTTVDHIAAVLIALTALIKCAQLPVHGWLIQVVEAPTPVSALLHAGVINLGGFLLILFAPLFIQSTVAQWLVLIVAGLTTVMAALIMTTRISIKVRLAWSTSAQMGLMLVECALGLFELALLHLLTHSVYKAYAFLNSSSAVYEDMQRRLAPAANPKMIDWIVAGVFSSIIVSMAVMVIDYQGVWSVWLLLVLALTMLLAQRHSDRLRSSMMPVFLLSILLVISYSGFKWLFGAIIPATSAMHVEALSAVDIVAILLFVSLFVLNWMLRYQPHRPSIHHLHIALFAGLYLDEWLTRLTLQVWPVQLPAPSNNKVLDKATEVEEV</sequence>
<feature type="transmembrane region" description="Helical" evidence="7">
    <location>
        <begin position="40"/>
        <end position="64"/>
    </location>
</feature>
<feature type="transmembrane region" description="Helical" evidence="7">
    <location>
        <begin position="163"/>
        <end position="181"/>
    </location>
</feature>
<feature type="transmembrane region" description="Helical" evidence="7">
    <location>
        <begin position="454"/>
        <end position="474"/>
    </location>
</feature>
<dbReference type="NCBIfam" id="NF006029">
    <property type="entry name" value="PRK08168.1"/>
    <property type="match status" value="1"/>
</dbReference>
<accession>A0ABV0FRD7</accession>
<name>A0ABV0FRD7_9GAMM</name>
<dbReference type="InterPro" id="IPR003945">
    <property type="entry name" value="NU5C-like"/>
</dbReference>
<evidence type="ECO:0000259" key="9">
    <source>
        <dbReference type="Pfam" id="PF00361"/>
    </source>
</evidence>
<dbReference type="RefSeq" id="WP_347690475.1">
    <property type="nucleotide sequence ID" value="NZ_JBDPZN010000005.1"/>
</dbReference>
<evidence type="ECO:0000313" key="10">
    <source>
        <dbReference type="EMBL" id="MEO3683403.1"/>
    </source>
</evidence>
<organism evidence="10 11">
    <name type="scientific">Shewanella vesiculosa</name>
    <dbReference type="NCBI Taxonomy" id="518738"/>
    <lineage>
        <taxon>Bacteria</taxon>
        <taxon>Pseudomonadati</taxon>
        <taxon>Pseudomonadota</taxon>
        <taxon>Gammaproteobacteria</taxon>
        <taxon>Alteromonadales</taxon>
        <taxon>Shewanellaceae</taxon>
        <taxon>Shewanella</taxon>
    </lineage>
</organism>
<evidence type="ECO:0000256" key="5">
    <source>
        <dbReference type="ARBA" id="ARBA00022989"/>
    </source>
</evidence>
<evidence type="ECO:0000256" key="6">
    <source>
        <dbReference type="ARBA" id="ARBA00023136"/>
    </source>
</evidence>
<feature type="transmembrane region" description="Helical" evidence="7">
    <location>
        <begin position="276"/>
        <end position="299"/>
    </location>
</feature>
<dbReference type="PANTHER" id="PTHR42829">
    <property type="entry name" value="NADH-UBIQUINONE OXIDOREDUCTASE CHAIN 5"/>
    <property type="match status" value="1"/>
</dbReference>
<feature type="transmembrane region" description="Helical" evidence="7">
    <location>
        <begin position="391"/>
        <end position="408"/>
    </location>
</feature>
<keyword evidence="11" id="KW-1185">Reference proteome</keyword>
<feature type="transmembrane region" description="Helical" evidence="7">
    <location>
        <begin position="115"/>
        <end position="142"/>
    </location>
</feature>
<dbReference type="Pfam" id="PF00361">
    <property type="entry name" value="Proton_antipo_M"/>
    <property type="match status" value="1"/>
</dbReference>
<proteinExistence type="inferred from homology"/>
<feature type="transmembrane region" description="Helical" evidence="7">
    <location>
        <begin position="247"/>
        <end position="269"/>
    </location>
</feature>
<keyword evidence="4 7" id="KW-0812">Transmembrane</keyword>
<feature type="transmembrane region" description="Helical" evidence="7">
    <location>
        <begin position="420"/>
        <end position="442"/>
    </location>
</feature>
<evidence type="ECO:0000256" key="1">
    <source>
        <dbReference type="ARBA" id="ARBA00004127"/>
    </source>
</evidence>
<evidence type="ECO:0000256" key="7">
    <source>
        <dbReference type="HAMAP-Rule" id="MF_00862"/>
    </source>
</evidence>
<dbReference type="InterPro" id="IPR046396">
    <property type="entry name" value="Transporter_DabB"/>
</dbReference>
<comment type="caution">
    <text evidence="10">The sequence shown here is derived from an EMBL/GenBank/DDBJ whole genome shotgun (WGS) entry which is preliminary data.</text>
</comment>
<feature type="transmembrane region" description="Helical" evidence="7">
    <location>
        <begin position="76"/>
        <end position="95"/>
    </location>
</feature>
<evidence type="ECO:0000256" key="8">
    <source>
        <dbReference type="RuleBase" id="RU000320"/>
    </source>
</evidence>
<dbReference type="PANTHER" id="PTHR42829:SF1">
    <property type="entry name" value="INORGANIC CARBON TRANSPORTER SUBUNIT DABB-RELATED"/>
    <property type="match status" value="1"/>
</dbReference>
<feature type="transmembrane region" description="Helical" evidence="7">
    <location>
        <begin position="364"/>
        <end position="385"/>
    </location>
</feature>
<comment type="function">
    <text evidence="7">Part of an energy-coupled inorganic carbon pump.</text>
</comment>
<evidence type="ECO:0000256" key="4">
    <source>
        <dbReference type="ARBA" id="ARBA00022692"/>
    </source>
</evidence>
<comment type="subcellular location">
    <subcellularLocation>
        <location evidence="7">Cell membrane</location>
        <topology evidence="7">Multi-pass membrane protein</topology>
    </subcellularLocation>
    <subcellularLocation>
        <location evidence="1">Endomembrane system</location>
        <topology evidence="1">Multi-pass membrane protein</topology>
    </subcellularLocation>
    <subcellularLocation>
        <location evidence="8">Membrane</location>
        <topology evidence="8">Multi-pass membrane protein</topology>
    </subcellularLocation>
</comment>
<gene>
    <name evidence="7" type="primary">dabB</name>
    <name evidence="10" type="ORF">ABHN84_14015</name>
</gene>
<keyword evidence="2 7" id="KW-0813">Transport</keyword>
<dbReference type="HAMAP" id="MF_00862">
    <property type="entry name" value="DabB"/>
    <property type="match status" value="1"/>
</dbReference>
<dbReference type="PRINTS" id="PR01434">
    <property type="entry name" value="NADHDHGNASE5"/>
</dbReference>
<evidence type="ECO:0000313" key="11">
    <source>
        <dbReference type="Proteomes" id="UP001477278"/>
    </source>
</evidence>
<keyword evidence="6 7" id="KW-0472">Membrane</keyword>
<comment type="subunit">
    <text evidence="7">Forms a complex with DabA.</text>
</comment>
<dbReference type="Proteomes" id="UP001477278">
    <property type="component" value="Unassembled WGS sequence"/>
</dbReference>
<feature type="domain" description="NADH:quinone oxidoreductase/Mrp antiporter transmembrane" evidence="9">
    <location>
        <begin position="125"/>
        <end position="354"/>
    </location>
</feature>
<protein>
    <recommendedName>
        <fullName evidence="7">Probable inorganic carbon transporter subunit DabB</fullName>
    </recommendedName>
</protein>
<evidence type="ECO:0000256" key="3">
    <source>
        <dbReference type="ARBA" id="ARBA00022475"/>
    </source>
</evidence>
<comment type="similarity">
    <text evidence="7">Belongs to the inorganic carbon transporter (TC 9.A.2) DabB family.</text>
</comment>